<feature type="compositionally biased region" description="Low complexity" evidence="1">
    <location>
        <begin position="432"/>
        <end position="462"/>
    </location>
</feature>
<gene>
    <name evidence="2" type="ORF">GMARGA_LOCUS8931</name>
</gene>
<organism evidence="2 3">
    <name type="scientific">Gigaspora margarita</name>
    <dbReference type="NCBI Taxonomy" id="4874"/>
    <lineage>
        <taxon>Eukaryota</taxon>
        <taxon>Fungi</taxon>
        <taxon>Fungi incertae sedis</taxon>
        <taxon>Mucoromycota</taxon>
        <taxon>Glomeromycotina</taxon>
        <taxon>Glomeromycetes</taxon>
        <taxon>Diversisporales</taxon>
        <taxon>Gigasporaceae</taxon>
        <taxon>Gigaspora</taxon>
    </lineage>
</organism>
<evidence type="ECO:0000256" key="1">
    <source>
        <dbReference type="SAM" id="MobiDB-lite"/>
    </source>
</evidence>
<sequence>MPITNVHISKGSKTLHGWYAHPIPYEMSIKEFFDKLIIDEISPDCDIFVSPFETIDCIELSQMLVAGTTTIQASSHCQIIKSTKAFGLNIHYRLNTKWSLIESANAQEKRFVSCLCDIIWYINMHDHLKLKERSYHILELFMEFFGRANPESYKNSRKPFNAIELNLHFSIWKINEDADETTMMQQNTNIVNELQAHSPHYHTRTMRKNYFRTCDLILPKVKPAALRTIYQVPFKAFDAATENEIMELWETIHLIDNNPRLKEFIEHCCRIRYYSFTIKKCGDETCSTCLPLRCSREEFEQLHYIPDPTLGEDLHYKSFEELYGTTTTEEYRPLLKDAKLKNTKSVKTKVIMKHTMPFSPSSIRTKNVGITVICAKCEKLHLLFSTKKLQLKECKLLESFLDTILYTCGMSFHNTCDLTSFKSINPAEINISNDYQSNDQNNQPSDDQQSNDQLSNNLPSDDAAANNVIARSNCPYRESIDISDEEDINNEEDINEEENINEEKYIYEEEYINERDEGGINEEVERDINEEDEVDINEEDEGKINEEDINKETSEVRSKEISTEDPIYKLF</sequence>
<keyword evidence="3" id="KW-1185">Reference proteome</keyword>
<evidence type="ECO:0000313" key="2">
    <source>
        <dbReference type="EMBL" id="CAG8642760.1"/>
    </source>
</evidence>
<dbReference type="Proteomes" id="UP000789901">
    <property type="component" value="Unassembled WGS sequence"/>
</dbReference>
<comment type="caution">
    <text evidence="2">The sequence shown here is derived from an EMBL/GenBank/DDBJ whole genome shotgun (WGS) entry which is preliminary data.</text>
</comment>
<dbReference type="EMBL" id="CAJVQB010004686">
    <property type="protein sequence ID" value="CAG8642760.1"/>
    <property type="molecule type" value="Genomic_DNA"/>
</dbReference>
<reference evidence="2 3" key="1">
    <citation type="submission" date="2021-06" db="EMBL/GenBank/DDBJ databases">
        <authorList>
            <person name="Kallberg Y."/>
            <person name="Tangrot J."/>
            <person name="Rosling A."/>
        </authorList>
    </citation>
    <scope>NUCLEOTIDE SEQUENCE [LARGE SCALE GENOMIC DNA]</scope>
    <source>
        <strain evidence="2 3">120-4 pot B 10/14</strain>
    </source>
</reference>
<accession>A0ABN7UNX4</accession>
<evidence type="ECO:0000313" key="3">
    <source>
        <dbReference type="Proteomes" id="UP000789901"/>
    </source>
</evidence>
<name>A0ABN7UNX4_GIGMA</name>
<proteinExistence type="predicted"/>
<protein>
    <submittedName>
        <fullName evidence="2">37483_t:CDS:1</fullName>
    </submittedName>
</protein>
<feature type="region of interest" description="Disordered" evidence="1">
    <location>
        <begin position="432"/>
        <end position="470"/>
    </location>
</feature>